<proteinExistence type="predicted"/>
<accession>A0A836CLG6</accession>
<dbReference type="OrthoDB" id="198232at2759"/>
<keyword evidence="2" id="KW-1185">Reference proteome</keyword>
<gene>
    <name evidence="1" type="ORF">JKP88DRAFT_217808</name>
</gene>
<evidence type="ECO:0000313" key="2">
    <source>
        <dbReference type="Proteomes" id="UP000664859"/>
    </source>
</evidence>
<evidence type="ECO:0000313" key="1">
    <source>
        <dbReference type="EMBL" id="KAG5189759.1"/>
    </source>
</evidence>
<dbReference type="EMBL" id="JAFCMP010000046">
    <property type="protein sequence ID" value="KAG5189759.1"/>
    <property type="molecule type" value="Genomic_DNA"/>
</dbReference>
<dbReference type="Proteomes" id="UP000664859">
    <property type="component" value="Unassembled WGS sequence"/>
</dbReference>
<dbReference type="AlphaFoldDB" id="A0A836CLG6"/>
<protein>
    <submittedName>
        <fullName evidence="1">Uncharacterized protein</fullName>
    </submittedName>
</protein>
<comment type="caution">
    <text evidence="1">The sequence shown here is derived from an EMBL/GenBank/DDBJ whole genome shotgun (WGS) entry which is preliminary data.</text>
</comment>
<organism evidence="1 2">
    <name type="scientific">Tribonema minus</name>
    <dbReference type="NCBI Taxonomy" id="303371"/>
    <lineage>
        <taxon>Eukaryota</taxon>
        <taxon>Sar</taxon>
        <taxon>Stramenopiles</taxon>
        <taxon>Ochrophyta</taxon>
        <taxon>PX clade</taxon>
        <taxon>Xanthophyceae</taxon>
        <taxon>Tribonematales</taxon>
        <taxon>Tribonemataceae</taxon>
        <taxon>Tribonema</taxon>
    </lineage>
</organism>
<sequence>MITASTFSATITTLARTVDHAQRYPPALGRMRIRYDHSAGLAVVAIEAGVEAGKTYIRQYNQKRDYLVIGGEYPLCRRSYLGDPMPMPALPTQAKLQGSVFIDGTMYQHWQQEDLGGSRIHLYIDSATSLPRRVVEEVAVRDGAALPAPLMTYDMSNVVLGPQDPASFELPAPYTHDTCELYIGGFPYIHAFHHFLRF</sequence>
<name>A0A836CLG6_9STRA</name>
<reference evidence="1" key="1">
    <citation type="submission" date="2021-02" db="EMBL/GenBank/DDBJ databases">
        <title>First Annotated Genome of the Yellow-green Alga Tribonema minus.</title>
        <authorList>
            <person name="Mahan K.M."/>
        </authorList>
    </citation>
    <scope>NUCLEOTIDE SEQUENCE</scope>
    <source>
        <strain evidence="1">UTEX B ZZ1240</strain>
    </source>
</reference>